<dbReference type="KEGG" id="emt:CPZ25_015790"/>
<feature type="transmembrane region" description="Helical" evidence="1">
    <location>
        <begin position="54"/>
        <end position="71"/>
    </location>
</feature>
<evidence type="ECO:0000256" key="1">
    <source>
        <dbReference type="SAM" id="Phobius"/>
    </source>
</evidence>
<dbReference type="EMBL" id="CP029487">
    <property type="protein sequence ID" value="QCT72727.1"/>
    <property type="molecule type" value="Genomic_DNA"/>
</dbReference>
<reference evidence="2 3" key="1">
    <citation type="submission" date="2018-05" db="EMBL/GenBank/DDBJ databases">
        <title>Genome comparison of Eubacterium sp.</title>
        <authorList>
            <person name="Feng Y."/>
            <person name="Sanchez-Andrea I."/>
            <person name="Stams A.J.M."/>
            <person name="De Vos W.M."/>
        </authorList>
    </citation>
    <scope>NUCLEOTIDE SEQUENCE [LARGE SCALE GENOMIC DNA]</scope>
    <source>
        <strain evidence="2 3">YI</strain>
    </source>
</reference>
<evidence type="ECO:0000313" key="2">
    <source>
        <dbReference type="EMBL" id="QCT72727.1"/>
    </source>
</evidence>
<evidence type="ECO:0000313" key="3">
    <source>
        <dbReference type="Proteomes" id="UP000218387"/>
    </source>
</evidence>
<dbReference type="Proteomes" id="UP000218387">
    <property type="component" value="Chromosome"/>
</dbReference>
<gene>
    <name evidence="2" type="ORF">CPZ25_015790</name>
</gene>
<dbReference type="AlphaFoldDB" id="A0A4P9CAT9"/>
<keyword evidence="1" id="KW-0812">Transmembrane</keyword>
<feature type="transmembrane region" description="Helical" evidence="1">
    <location>
        <begin position="6"/>
        <end position="25"/>
    </location>
</feature>
<keyword evidence="1" id="KW-1133">Transmembrane helix</keyword>
<dbReference type="RefSeq" id="WP_074618304.1">
    <property type="nucleotide sequence ID" value="NZ_CP029487.1"/>
</dbReference>
<sequence>MVYVAFISLIITIVLIVLSFVLKLAGKLRLTLPVVYFLLVSTFLNPWAAAHEKLAFAILFILLGFSLISWIRSFKDYWDERQYYKTMKEDIAWQARTARARGISTRDCYIDSEGTMRYNKDDKPVF</sequence>
<accession>A0A4P9CAT9</accession>
<protein>
    <submittedName>
        <fullName evidence="2">Uncharacterized protein</fullName>
    </submittedName>
</protein>
<proteinExistence type="predicted"/>
<feature type="transmembrane region" description="Helical" evidence="1">
    <location>
        <begin position="30"/>
        <end position="48"/>
    </location>
</feature>
<name>A0A4P9CAT9_EUBML</name>
<keyword evidence="3" id="KW-1185">Reference proteome</keyword>
<keyword evidence="1" id="KW-0472">Membrane</keyword>
<organism evidence="2 3">
    <name type="scientific">Eubacterium maltosivorans</name>
    <dbReference type="NCBI Taxonomy" id="2041044"/>
    <lineage>
        <taxon>Bacteria</taxon>
        <taxon>Bacillati</taxon>
        <taxon>Bacillota</taxon>
        <taxon>Clostridia</taxon>
        <taxon>Eubacteriales</taxon>
        <taxon>Eubacteriaceae</taxon>
        <taxon>Eubacterium</taxon>
    </lineage>
</organism>